<evidence type="ECO:0000313" key="1">
    <source>
        <dbReference type="EMBL" id="TSH98673.1"/>
    </source>
</evidence>
<dbReference type="Proteomes" id="UP000318405">
    <property type="component" value="Unassembled WGS sequence"/>
</dbReference>
<proteinExistence type="predicted"/>
<gene>
    <name evidence="1" type="ORF">FOZ76_02700</name>
</gene>
<reference evidence="1 2" key="1">
    <citation type="submission" date="2019-07" db="EMBL/GenBank/DDBJ databases">
        <title>Qingshengfaniella alkalisoli gen. nov., sp. nov., isolated from saline soil.</title>
        <authorList>
            <person name="Xu L."/>
            <person name="Huang X.-X."/>
            <person name="Sun J.-Q."/>
        </authorList>
    </citation>
    <scope>NUCLEOTIDE SEQUENCE [LARGE SCALE GENOMIC DNA]</scope>
    <source>
        <strain evidence="1 2">DSM 27279</strain>
    </source>
</reference>
<dbReference type="EMBL" id="VLTJ01000004">
    <property type="protein sequence ID" value="TSH98673.1"/>
    <property type="molecule type" value="Genomic_DNA"/>
</dbReference>
<dbReference type="OrthoDB" id="5150111at2"/>
<protein>
    <submittedName>
        <fullName evidence="1">Uncharacterized protein</fullName>
    </submittedName>
</protein>
<accession>A0A556B0I7</accession>
<comment type="caution">
    <text evidence="1">The sequence shown here is derived from an EMBL/GenBank/DDBJ whole genome shotgun (WGS) entry which is preliminary data.</text>
</comment>
<dbReference type="RefSeq" id="WP_143946580.1">
    <property type="nucleotide sequence ID" value="NZ_BAABMB010000001.1"/>
</dbReference>
<dbReference type="AlphaFoldDB" id="A0A556B0I7"/>
<keyword evidence="2" id="KW-1185">Reference proteome</keyword>
<name>A0A556B0I7_9BURK</name>
<sequence>MDAAAAGPYPLAALLGALAIPAQCAEIEHPECSTAADYQRWFDTWVAPTYIEHPDLQPVLDGETCYAYRLALRRNGHRSDEYLPVRFVVGHPDVTMHRIAFDGVLHIEIRPFVRDVIEGAERWLLQYMETNPSRPAASAMLAAWFD</sequence>
<organism evidence="1 2">
    <name type="scientific">Verticiella sediminum</name>
    <dbReference type="NCBI Taxonomy" id="1247510"/>
    <lineage>
        <taxon>Bacteria</taxon>
        <taxon>Pseudomonadati</taxon>
        <taxon>Pseudomonadota</taxon>
        <taxon>Betaproteobacteria</taxon>
        <taxon>Burkholderiales</taxon>
        <taxon>Alcaligenaceae</taxon>
        <taxon>Verticiella</taxon>
    </lineage>
</organism>
<evidence type="ECO:0000313" key="2">
    <source>
        <dbReference type="Proteomes" id="UP000318405"/>
    </source>
</evidence>